<dbReference type="AlphaFoldDB" id="A0A9Q8Q6A3"/>
<dbReference type="Gene3D" id="3.40.50.300">
    <property type="entry name" value="P-loop containing nucleotide triphosphate hydrolases"/>
    <property type="match status" value="1"/>
</dbReference>
<dbReference type="RefSeq" id="XP_047836830.1">
    <property type="nucleotide sequence ID" value="XM_047980872.1"/>
</dbReference>
<dbReference type="EMBL" id="CP086354">
    <property type="protein sequence ID" value="UNI13349.1"/>
    <property type="molecule type" value="Genomic_DNA"/>
</dbReference>
<accession>A0A9Q8Q6A3</accession>
<dbReference type="InterPro" id="IPR027417">
    <property type="entry name" value="P-loop_NTPase"/>
</dbReference>
<name>A0A9Q8Q6A3_9HYPO</name>
<sequence>MADSRRVLLISYPRSASNLLVRMLGLDDQPDVSRNQSRGYHLKEMALLSLEGNLWDKPLGQWGDNEQRLRQAALDGFDALEKTRAAGDSQGKITFIKEHATFLTDPNVISDFIFGQANAKGKRWRIDETGSENMKAPDGYSPLNDTMFSDAYLRQWTLAFIVRHPALAFPSLYRIRLNDMPDNEFPKGAANHLLVYMTIRWSRRLYDLATELNERNRNGAASENGISSRPLVLDADDVIANPQVVETFAALLGLDPDRVRSSWAPITQEQKERLSARGQIMLSTLNASNGIIPDKSAASISITAEAKKWVEEFGLARAQQLEKWVRDAMPDYEYLKERRLRL</sequence>
<dbReference type="GeneID" id="72062067"/>
<evidence type="ECO:0008006" key="3">
    <source>
        <dbReference type="Google" id="ProtNLM"/>
    </source>
</evidence>
<evidence type="ECO:0000313" key="2">
    <source>
        <dbReference type="Proteomes" id="UP000829364"/>
    </source>
</evidence>
<dbReference type="PANTHER" id="PTHR48419">
    <property type="entry name" value="SULFOTRANSFERASE DOMAIN-CONTAINING PROTEIN"/>
    <property type="match status" value="1"/>
</dbReference>
<dbReference type="InterPro" id="IPR053226">
    <property type="entry name" value="Pyrrolopyrazine_biosynth_F"/>
</dbReference>
<dbReference type="OrthoDB" id="3650366at2759"/>
<organism evidence="1 2">
    <name type="scientific">Purpureocillium takamizusanense</name>
    <dbReference type="NCBI Taxonomy" id="2060973"/>
    <lineage>
        <taxon>Eukaryota</taxon>
        <taxon>Fungi</taxon>
        <taxon>Dikarya</taxon>
        <taxon>Ascomycota</taxon>
        <taxon>Pezizomycotina</taxon>
        <taxon>Sordariomycetes</taxon>
        <taxon>Hypocreomycetidae</taxon>
        <taxon>Hypocreales</taxon>
        <taxon>Ophiocordycipitaceae</taxon>
        <taxon>Purpureocillium</taxon>
    </lineage>
</organism>
<protein>
    <recommendedName>
        <fullName evidence="3">Sulfotransferase domain-containing protein</fullName>
    </recommendedName>
</protein>
<reference evidence="1" key="1">
    <citation type="submission" date="2021-11" db="EMBL/GenBank/DDBJ databases">
        <title>Purpureocillium_takamizusanense_genome.</title>
        <authorList>
            <person name="Nguyen N.-H."/>
        </authorList>
    </citation>
    <scope>NUCLEOTIDE SEQUENCE</scope>
    <source>
        <strain evidence="1">PT3</strain>
    </source>
</reference>
<dbReference type="KEGG" id="ptkz:JDV02_000100"/>
<dbReference type="SUPFAM" id="SSF52540">
    <property type="entry name" value="P-loop containing nucleoside triphosphate hydrolases"/>
    <property type="match status" value="1"/>
</dbReference>
<proteinExistence type="predicted"/>
<dbReference type="PANTHER" id="PTHR48419:SF1">
    <property type="entry name" value="SULFOTRANSFERASE DOMAIN-CONTAINING PROTEIN"/>
    <property type="match status" value="1"/>
</dbReference>
<dbReference type="Proteomes" id="UP000829364">
    <property type="component" value="Chromosome 1"/>
</dbReference>
<keyword evidence="2" id="KW-1185">Reference proteome</keyword>
<evidence type="ECO:0000313" key="1">
    <source>
        <dbReference type="EMBL" id="UNI13349.1"/>
    </source>
</evidence>
<gene>
    <name evidence="1" type="ORF">JDV02_000100</name>
</gene>